<keyword evidence="4" id="KW-1185">Reference proteome</keyword>
<sequence>MCKTLDKSLHKVEVVLLIPICQCDYSVEKDISVRQLTKSFRLLLAAETKEVLADGFSEYTSQTSDNEEARDSKRDHGHKSFGQAFSKCKAPSSSSLQRNESDLFQNSELRSSILKKQTRSQRVDTDGSYSSVNSKEYKLLRAPARQHWKLMQSYKKRAAQAYSRGKHMDAARLSKLADVERNLARAADDKASQEIFKARNKNTEN</sequence>
<evidence type="ECO:0000256" key="1">
    <source>
        <dbReference type="SAM" id="MobiDB-lite"/>
    </source>
</evidence>
<dbReference type="Proteomes" id="UP001159364">
    <property type="component" value="Linkage Group LG11"/>
</dbReference>
<dbReference type="SMART" id="SM01162">
    <property type="entry name" value="DUF1771"/>
    <property type="match status" value="1"/>
</dbReference>
<organism evidence="3 4">
    <name type="scientific">Erythroxylum novogranatense</name>
    <dbReference type="NCBI Taxonomy" id="1862640"/>
    <lineage>
        <taxon>Eukaryota</taxon>
        <taxon>Viridiplantae</taxon>
        <taxon>Streptophyta</taxon>
        <taxon>Embryophyta</taxon>
        <taxon>Tracheophyta</taxon>
        <taxon>Spermatophyta</taxon>
        <taxon>Magnoliopsida</taxon>
        <taxon>eudicotyledons</taxon>
        <taxon>Gunneridae</taxon>
        <taxon>Pentapetalae</taxon>
        <taxon>rosids</taxon>
        <taxon>fabids</taxon>
        <taxon>Malpighiales</taxon>
        <taxon>Erythroxylaceae</taxon>
        <taxon>Erythroxylum</taxon>
    </lineage>
</organism>
<feature type="compositionally biased region" description="Polar residues" evidence="1">
    <location>
        <begin position="91"/>
        <end position="100"/>
    </location>
</feature>
<name>A0AAV8SBU4_9ROSI</name>
<dbReference type="EMBL" id="JAIWQS010000011">
    <property type="protein sequence ID" value="KAJ8749692.1"/>
    <property type="molecule type" value="Genomic_DNA"/>
</dbReference>
<evidence type="ECO:0000313" key="3">
    <source>
        <dbReference type="EMBL" id="KAJ8749692.1"/>
    </source>
</evidence>
<dbReference type="InterPro" id="IPR013899">
    <property type="entry name" value="DUF1771"/>
</dbReference>
<protein>
    <recommendedName>
        <fullName evidence="2">DUF1771 domain-containing protein</fullName>
    </recommendedName>
</protein>
<proteinExistence type="predicted"/>
<feature type="domain" description="DUF1771" evidence="2">
    <location>
        <begin position="136"/>
        <end position="201"/>
    </location>
</feature>
<evidence type="ECO:0000313" key="4">
    <source>
        <dbReference type="Proteomes" id="UP001159364"/>
    </source>
</evidence>
<dbReference type="PANTHER" id="PTHR47676">
    <property type="entry name" value="OS01G0225100 PROTEIN"/>
    <property type="match status" value="1"/>
</dbReference>
<reference evidence="3 4" key="1">
    <citation type="submission" date="2021-09" db="EMBL/GenBank/DDBJ databases">
        <title>Genomic insights and catalytic innovation underlie evolution of tropane alkaloids biosynthesis.</title>
        <authorList>
            <person name="Wang Y.-J."/>
            <person name="Tian T."/>
            <person name="Huang J.-P."/>
            <person name="Huang S.-X."/>
        </authorList>
    </citation>
    <scope>NUCLEOTIDE SEQUENCE [LARGE SCALE GENOMIC DNA]</scope>
    <source>
        <strain evidence="3">KIB-2018</strain>
        <tissue evidence="3">Leaf</tissue>
    </source>
</reference>
<accession>A0AAV8SBU4</accession>
<dbReference type="Pfam" id="PF08590">
    <property type="entry name" value="DUF1771"/>
    <property type="match status" value="1"/>
</dbReference>
<dbReference type="AlphaFoldDB" id="A0AAV8SBU4"/>
<gene>
    <name evidence="3" type="ORF">K2173_012243</name>
</gene>
<dbReference type="InterPro" id="IPR055319">
    <property type="entry name" value="At5g58720-like"/>
</dbReference>
<dbReference type="PANTHER" id="PTHR47676:SF1">
    <property type="entry name" value="SMR DOMAIN-CONTAINING PROTEIN"/>
    <property type="match status" value="1"/>
</dbReference>
<evidence type="ECO:0000259" key="2">
    <source>
        <dbReference type="SMART" id="SM01162"/>
    </source>
</evidence>
<comment type="caution">
    <text evidence="3">The sequence shown here is derived from an EMBL/GenBank/DDBJ whole genome shotgun (WGS) entry which is preliminary data.</text>
</comment>
<feature type="region of interest" description="Disordered" evidence="1">
    <location>
        <begin position="62"/>
        <end position="100"/>
    </location>
</feature>